<protein>
    <submittedName>
        <fullName evidence="1">RloB domain-containing protein</fullName>
    </submittedName>
</protein>
<dbReference type="Pfam" id="PF13707">
    <property type="entry name" value="RloB"/>
    <property type="match status" value="1"/>
</dbReference>
<dbReference type="InterPro" id="IPR025591">
    <property type="entry name" value="RloB"/>
</dbReference>
<evidence type="ECO:0000313" key="1">
    <source>
        <dbReference type="EMBL" id="MBF0966197.1"/>
    </source>
</evidence>
<proteinExistence type="predicted"/>
<organism evidence="1 2">
    <name type="scientific">Actinomyces bouchesdurhonensis</name>
    <dbReference type="NCBI Taxonomy" id="1852361"/>
    <lineage>
        <taxon>Bacteria</taxon>
        <taxon>Bacillati</taxon>
        <taxon>Actinomycetota</taxon>
        <taxon>Actinomycetes</taxon>
        <taxon>Actinomycetales</taxon>
        <taxon>Actinomycetaceae</taxon>
        <taxon>Actinomyces</taxon>
    </lineage>
</organism>
<dbReference type="EMBL" id="JABZGF010000063">
    <property type="protein sequence ID" value="MBF0966197.1"/>
    <property type="molecule type" value="Genomic_DNA"/>
</dbReference>
<name>A0A929RNI3_9ACTO</name>
<reference evidence="1" key="1">
    <citation type="submission" date="2020-04" db="EMBL/GenBank/DDBJ databases">
        <title>Deep metagenomics examines the oral microbiome during advanced dental caries in children, revealing novel taxa and co-occurrences with host molecules.</title>
        <authorList>
            <person name="Baker J.L."/>
            <person name="Morton J.T."/>
            <person name="Dinis M."/>
            <person name="Alvarez R."/>
            <person name="Tran N.C."/>
            <person name="Knight R."/>
            <person name="Edlund A."/>
        </authorList>
    </citation>
    <scope>NUCLEOTIDE SEQUENCE</scope>
    <source>
        <strain evidence="1">JCVI_30_bin.13</strain>
    </source>
</reference>
<dbReference type="Proteomes" id="UP000759246">
    <property type="component" value="Unassembled WGS sequence"/>
</dbReference>
<gene>
    <name evidence="1" type="ORF">HXK09_03350</name>
</gene>
<sequence length="218" mass="24771">MGKKAPTRKSSRGFRGRTHSKQVKPLVVLAVEGATEKQYLNALNQHLYGRAFSFTFCRNDSKSSLKNLVEIMGGKVKELERESIPISGAWIICDVDVNKPHRAILKKWLSEKTDFHHGAALSNPCIEAWFVYHCTDVCSSGTASAVVEELVSKWERGAYEKAMEIPQWLIEHTDEACLRVQRRRSSFAQGVTAWDEAPWSDMPELIAWLDRLRPRRSA</sequence>
<accession>A0A929RNI3</accession>
<comment type="caution">
    <text evidence="1">The sequence shown here is derived from an EMBL/GenBank/DDBJ whole genome shotgun (WGS) entry which is preliminary data.</text>
</comment>
<evidence type="ECO:0000313" key="2">
    <source>
        <dbReference type="Proteomes" id="UP000759246"/>
    </source>
</evidence>
<dbReference type="AlphaFoldDB" id="A0A929RNI3"/>
<dbReference type="RefSeq" id="WP_314805129.1">
    <property type="nucleotide sequence ID" value="NZ_CAUVCF010000036.1"/>
</dbReference>